<evidence type="ECO:0000256" key="4">
    <source>
        <dbReference type="ARBA" id="ARBA00023235"/>
    </source>
</evidence>
<dbReference type="PANTHER" id="PTHR43588">
    <property type="entry name" value="COBALT-PRECORRIN-8 METHYLMUTASE"/>
    <property type="match status" value="1"/>
</dbReference>
<comment type="caution">
    <text evidence="6">The sequence shown here is derived from an EMBL/GenBank/DDBJ whole genome shotgun (WGS) entry which is preliminary data.</text>
</comment>
<accession>A0ABR9ZSZ7</accession>
<evidence type="ECO:0000313" key="7">
    <source>
        <dbReference type="Proteomes" id="UP000614200"/>
    </source>
</evidence>
<evidence type="ECO:0000256" key="3">
    <source>
        <dbReference type="ARBA" id="ARBA00022573"/>
    </source>
</evidence>
<proteinExistence type="inferred from homology"/>
<dbReference type="EMBL" id="JADKNH010000005">
    <property type="protein sequence ID" value="MBF4693258.1"/>
    <property type="molecule type" value="Genomic_DNA"/>
</dbReference>
<sequence>MKFEYKKDPMGIERESFEIIDGIVANSSRIYPSADPLIQNIYRRVIHTSADFDYLDNLKIEDDFINAFSEVITNENPALVTVYTDTNMVLSGINKAAFNQTGWQLKCFVANEEAKTLAKEQGITRSMASIQLALKEPGKKIFVFGNAPTAIFQVLDLQDAFKDSLIGIIGVPVGFVGAEESKLALYNSTIPCITALGRKGGSNVAASIVNALVYHFKERA</sequence>
<feature type="domain" description="Cobalamin biosynthesis precorrin-8X methylmutase CobH/CbiC" evidence="5">
    <location>
        <begin position="12"/>
        <end position="214"/>
    </location>
</feature>
<dbReference type="InterPro" id="IPR003722">
    <property type="entry name" value="Cbl_synth_CobH/CbiC"/>
</dbReference>
<evidence type="ECO:0000259" key="5">
    <source>
        <dbReference type="Pfam" id="PF02570"/>
    </source>
</evidence>
<dbReference type="PANTHER" id="PTHR43588:SF1">
    <property type="entry name" value="COBALT-PRECORRIN-8 METHYLMUTASE"/>
    <property type="match status" value="1"/>
</dbReference>
<organism evidence="6 7">
    <name type="scientific">Fusibacter ferrireducens</name>
    <dbReference type="NCBI Taxonomy" id="2785058"/>
    <lineage>
        <taxon>Bacteria</taxon>
        <taxon>Bacillati</taxon>
        <taxon>Bacillota</taxon>
        <taxon>Clostridia</taxon>
        <taxon>Eubacteriales</taxon>
        <taxon>Eubacteriales Family XII. Incertae Sedis</taxon>
        <taxon>Fusibacter</taxon>
    </lineage>
</organism>
<evidence type="ECO:0000256" key="2">
    <source>
        <dbReference type="ARBA" id="ARBA00009774"/>
    </source>
</evidence>
<keyword evidence="3" id="KW-0169">Cobalamin biosynthesis</keyword>
<protein>
    <submittedName>
        <fullName evidence="6">Precorrin-8X methylmutase</fullName>
    </submittedName>
</protein>
<reference evidence="6 7" key="1">
    <citation type="submission" date="2020-11" db="EMBL/GenBank/DDBJ databases">
        <title>Fusibacter basophilias sp. nov.</title>
        <authorList>
            <person name="Qiu D."/>
        </authorList>
    </citation>
    <scope>NUCLEOTIDE SEQUENCE [LARGE SCALE GENOMIC DNA]</scope>
    <source>
        <strain evidence="6 7">Q10-2</strain>
    </source>
</reference>
<keyword evidence="7" id="KW-1185">Reference proteome</keyword>
<dbReference type="RefSeq" id="WP_194701503.1">
    <property type="nucleotide sequence ID" value="NZ_JADKNH010000005.1"/>
</dbReference>
<dbReference type="Gene3D" id="3.40.50.10230">
    <property type="entry name" value="Cobalamin biosynthesis CobH/CbiC, precorrin-8X methylmutase"/>
    <property type="match status" value="1"/>
</dbReference>
<evidence type="ECO:0000256" key="1">
    <source>
        <dbReference type="ARBA" id="ARBA00004953"/>
    </source>
</evidence>
<comment type="similarity">
    <text evidence="2">Belongs to the CobH/CbiC family.</text>
</comment>
<comment type="pathway">
    <text evidence="1">Cofactor biosynthesis; adenosylcobalamin biosynthesis.</text>
</comment>
<dbReference type="Proteomes" id="UP000614200">
    <property type="component" value="Unassembled WGS sequence"/>
</dbReference>
<keyword evidence="4" id="KW-0413">Isomerase</keyword>
<dbReference type="SUPFAM" id="SSF63965">
    <property type="entry name" value="Precorrin-8X methylmutase CbiC/CobH"/>
    <property type="match status" value="1"/>
</dbReference>
<evidence type="ECO:0000313" key="6">
    <source>
        <dbReference type="EMBL" id="MBF4693258.1"/>
    </source>
</evidence>
<dbReference type="Pfam" id="PF02570">
    <property type="entry name" value="CbiC"/>
    <property type="match status" value="1"/>
</dbReference>
<dbReference type="InterPro" id="IPR036588">
    <property type="entry name" value="CobH/CbiC_sf"/>
</dbReference>
<gene>
    <name evidence="6" type="ORF">ISU02_09010</name>
</gene>
<name>A0ABR9ZSZ7_9FIRM</name>